<organism evidence="3 4">
    <name type="scientific">Enterocloster clostridioformis</name>
    <dbReference type="NCBI Taxonomy" id="1531"/>
    <lineage>
        <taxon>Bacteria</taxon>
        <taxon>Bacillati</taxon>
        <taxon>Bacillota</taxon>
        <taxon>Clostridia</taxon>
        <taxon>Lachnospirales</taxon>
        <taxon>Lachnospiraceae</taxon>
        <taxon>Enterocloster</taxon>
    </lineage>
</organism>
<protein>
    <submittedName>
        <fullName evidence="3">Transposase</fullName>
    </submittedName>
</protein>
<reference evidence="2" key="3">
    <citation type="submission" date="2020-02" db="EMBL/GenBank/DDBJ databases">
        <authorList>
            <person name="Littmann E."/>
            <person name="Sorbara M."/>
        </authorList>
    </citation>
    <scope>NUCLEOTIDE SEQUENCE</scope>
    <source>
        <strain evidence="2">MSK.2.26</strain>
    </source>
</reference>
<sequence>MCKKGKHSAGVKRQYCGCLEKTENCRSGV</sequence>
<dbReference type="InterPro" id="IPR038721">
    <property type="entry name" value="IS701-like_DDE_dom"/>
</dbReference>
<proteinExistence type="predicted"/>
<evidence type="ECO:0000313" key="5">
    <source>
        <dbReference type="Proteomes" id="UP000719916"/>
    </source>
</evidence>
<dbReference type="EMBL" id="JAAISW010000035">
    <property type="protein sequence ID" value="NSJ45378.1"/>
    <property type="molecule type" value="Genomic_DNA"/>
</dbReference>
<evidence type="ECO:0000313" key="2">
    <source>
        <dbReference type="EMBL" id="NSJ45378.1"/>
    </source>
</evidence>
<reference evidence="3 4" key="1">
    <citation type="submission" date="2019-11" db="EMBL/GenBank/DDBJ databases">
        <title>FDA dAtabase for Regulatory Grade micrObial Sequences (FDA-ARGOS): Supporting development and validation of Infectious Disease Dx tests.</title>
        <authorList>
            <person name="Turner S."/>
            <person name="Byrd R."/>
            <person name="Tallon L."/>
            <person name="Sadzewicz L."/>
            <person name="Vavikolanu K."/>
            <person name="Mehta A."/>
            <person name="Aluvathingal J."/>
            <person name="Nadendla S."/>
            <person name="Myers T."/>
            <person name="Yan Y."/>
            <person name="Sichtig H."/>
        </authorList>
    </citation>
    <scope>NUCLEOTIDE SEQUENCE [LARGE SCALE GENOMIC DNA]</scope>
    <source>
        <strain evidence="3 4">FDAARGOS_739</strain>
    </source>
</reference>
<dbReference type="Proteomes" id="UP000719916">
    <property type="component" value="Unassembled WGS sequence"/>
</dbReference>
<gene>
    <name evidence="3" type="ORF">FOC47_17880</name>
    <name evidence="2" type="ORF">G5B26_17685</name>
</gene>
<feature type="domain" description="Transposase IS701-like DDE" evidence="1">
    <location>
        <begin position="3"/>
        <end position="29"/>
    </location>
</feature>
<dbReference type="AlphaFoldDB" id="A0AAP9M511"/>
<dbReference type="GeneID" id="97122799"/>
<dbReference type="Pfam" id="PF13546">
    <property type="entry name" value="DDE_5"/>
    <property type="match status" value="1"/>
</dbReference>
<evidence type="ECO:0000313" key="4">
    <source>
        <dbReference type="Proteomes" id="UP000501069"/>
    </source>
</evidence>
<dbReference type="Proteomes" id="UP000501069">
    <property type="component" value="Chromosome"/>
</dbReference>
<reference evidence="2 5" key="2">
    <citation type="journal article" date="2020" name="Cell Host Microbe">
        <title>Functional and Genomic Variation between Human-Derived Isolates of Lachnospiraceae Reveals Inter- and Intra-Species Diversity.</title>
        <authorList>
            <person name="Sorbara M.T."/>
            <person name="Littmann E.R."/>
            <person name="Fontana E."/>
            <person name="Moody T.U."/>
            <person name="Kohout C.E."/>
            <person name="Gjonbalaj M."/>
            <person name="Eaton V."/>
            <person name="Seok R."/>
            <person name="Leiner I.M."/>
            <person name="Pamer E.G."/>
        </authorList>
    </citation>
    <scope>NUCLEOTIDE SEQUENCE [LARGE SCALE GENOMIC DNA]</scope>
    <source>
        <strain evidence="2 5">MSK.2.26</strain>
    </source>
</reference>
<dbReference type="EMBL" id="CP050964">
    <property type="protein sequence ID" value="QIX94095.1"/>
    <property type="molecule type" value="Genomic_DNA"/>
</dbReference>
<evidence type="ECO:0000259" key="1">
    <source>
        <dbReference type="Pfam" id="PF13546"/>
    </source>
</evidence>
<dbReference type="RefSeq" id="WP_074663081.1">
    <property type="nucleotide sequence ID" value="NZ_AP031445.1"/>
</dbReference>
<accession>A0AAP9M511</accession>
<name>A0AAP9M511_9FIRM</name>
<evidence type="ECO:0000313" key="3">
    <source>
        <dbReference type="EMBL" id="QIX94095.1"/>
    </source>
</evidence>